<evidence type="ECO:0000313" key="2">
    <source>
        <dbReference type="Proteomes" id="UP000323166"/>
    </source>
</evidence>
<dbReference type="AlphaFoldDB" id="A0A5S4ZWL4"/>
<proteinExistence type="predicted"/>
<sequence length="56" mass="6784">MFRKVENQFYLEDFILPFEGKLDAHNRWVKLAKIIPWKSIEERYANLFNQQPGEKG</sequence>
<evidence type="ECO:0000313" key="1">
    <source>
        <dbReference type="EMBL" id="TYO96606.1"/>
    </source>
</evidence>
<keyword evidence="2" id="KW-1185">Reference proteome</keyword>
<name>A0A5S4ZWL4_9FIRM</name>
<dbReference type="EMBL" id="VNHM01000004">
    <property type="protein sequence ID" value="TYO96606.1"/>
    <property type="molecule type" value="Genomic_DNA"/>
</dbReference>
<organism evidence="1 2">
    <name type="scientific">Desulfallas thermosapovorans DSM 6562</name>
    <dbReference type="NCBI Taxonomy" id="1121431"/>
    <lineage>
        <taxon>Bacteria</taxon>
        <taxon>Bacillati</taxon>
        <taxon>Bacillota</taxon>
        <taxon>Clostridia</taxon>
        <taxon>Eubacteriales</taxon>
        <taxon>Desulfallaceae</taxon>
        <taxon>Desulfallas</taxon>
    </lineage>
</organism>
<accession>A0A5S4ZWL4</accession>
<gene>
    <name evidence="1" type="ORF">LX24_01075</name>
</gene>
<reference evidence="1 2" key="1">
    <citation type="submission" date="2019-07" db="EMBL/GenBank/DDBJ databases">
        <title>Genomic Encyclopedia of Type Strains, Phase I: the one thousand microbial genomes (KMG-I) project.</title>
        <authorList>
            <person name="Kyrpides N."/>
        </authorList>
    </citation>
    <scope>NUCLEOTIDE SEQUENCE [LARGE SCALE GENOMIC DNA]</scope>
    <source>
        <strain evidence="1 2">DSM 6562</strain>
    </source>
</reference>
<comment type="caution">
    <text evidence="1">The sequence shown here is derived from an EMBL/GenBank/DDBJ whole genome shotgun (WGS) entry which is preliminary data.</text>
</comment>
<protein>
    <submittedName>
        <fullName evidence="1">Uncharacterized protein</fullName>
    </submittedName>
</protein>
<dbReference type="Proteomes" id="UP000323166">
    <property type="component" value="Unassembled WGS sequence"/>
</dbReference>